<comment type="similarity">
    <text evidence="5">Belongs to the SAT4 family.</text>
</comment>
<protein>
    <recommendedName>
        <fullName evidence="8">Rhodopsin domain-containing protein</fullName>
    </recommendedName>
</protein>
<evidence type="ECO:0000256" key="6">
    <source>
        <dbReference type="SAM" id="MobiDB-lite"/>
    </source>
</evidence>
<keyword evidence="4 7" id="KW-0472">Membrane</keyword>
<evidence type="ECO:0000256" key="4">
    <source>
        <dbReference type="ARBA" id="ARBA00023136"/>
    </source>
</evidence>
<reference evidence="9" key="1">
    <citation type="submission" date="2020-01" db="EMBL/GenBank/DDBJ databases">
        <authorList>
            <consortium name="DOE Joint Genome Institute"/>
            <person name="Haridas S."/>
            <person name="Albert R."/>
            <person name="Binder M."/>
            <person name="Bloem J."/>
            <person name="Labutti K."/>
            <person name="Salamov A."/>
            <person name="Andreopoulos B."/>
            <person name="Baker S.E."/>
            <person name="Barry K."/>
            <person name="Bills G."/>
            <person name="Bluhm B.H."/>
            <person name="Cannon C."/>
            <person name="Castanera R."/>
            <person name="Culley D.E."/>
            <person name="Daum C."/>
            <person name="Ezra D."/>
            <person name="Gonzalez J.B."/>
            <person name="Henrissat B."/>
            <person name="Kuo A."/>
            <person name="Liang C."/>
            <person name="Lipzen A."/>
            <person name="Lutzoni F."/>
            <person name="Magnuson J."/>
            <person name="Mondo S."/>
            <person name="Nolan M."/>
            <person name="Ohm R."/>
            <person name="Pangilinan J."/>
            <person name="Park H.-J."/>
            <person name="Ramirez L."/>
            <person name="Alfaro M."/>
            <person name="Sun H."/>
            <person name="Tritt A."/>
            <person name="Yoshinaga Y."/>
            <person name="Zwiers L.-H."/>
            <person name="Turgeon B.G."/>
            <person name="Goodwin S.B."/>
            <person name="Spatafora J.W."/>
            <person name="Crous P.W."/>
            <person name="Grigoriev I.V."/>
        </authorList>
    </citation>
    <scope>NUCLEOTIDE SEQUENCE</scope>
    <source>
        <strain evidence="9">P77</strain>
    </source>
</reference>
<feature type="transmembrane region" description="Helical" evidence="7">
    <location>
        <begin position="180"/>
        <end position="198"/>
    </location>
</feature>
<evidence type="ECO:0000259" key="8">
    <source>
        <dbReference type="Pfam" id="PF20684"/>
    </source>
</evidence>
<feature type="transmembrane region" description="Helical" evidence="7">
    <location>
        <begin position="27"/>
        <end position="51"/>
    </location>
</feature>
<feature type="non-terminal residue" evidence="9">
    <location>
        <position position="346"/>
    </location>
</feature>
<accession>A0A6A5KA47</accession>
<dbReference type="InterPro" id="IPR049326">
    <property type="entry name" value="Rhodopsin_dom_fungi"/>
</dbReference>
<feature type="transmembrane region" description="Helical" evidence="7">
    <location>
        <begin position="71"/>
        <end position="93"/>
    </location>
</feature>
<feature type="transmembrane region" description="Helical" evidence="7">
    <location>
        <begin position="105"/>
        <end position="125"/>
    </location>
</feature>
<dbReference type="OrthoDB" id="3897607at2759"/>
<evidence type="ECO:0000313" key="10">
    <source>
        <dbReference type="Proteomes" id="UP000800040"/>
    </source>
</evidence>
<evidence type="ECO:0000256" key="7">
    <source>
        <dbReference type="SAM" id="Phobius"/>
    </source>
</evidence>
<dbReference type="Pfam" id="PF20684">
    <property type="entry name" value="Fung_rhodopsin"/>
    <property type="match status" value="1"/>
</dbReference>
<evidence type="ECO:0000256" key="5">
    <source>
        <dbReference type="ARBA" id="ARBA00038359"/>
    </source>
</evidence>
<evidence type="ECO:0000256" key="2">
    <source>
        <dbReference type="ARBA" id="ARBA00022692"/>
    </source>
</evidence>
<dbReference type="InterPro" id="IPR052337">
    <property type="entry name" value="SAT4-like"/>
</dbReference>
<organism evidence="9 10">
    <name type="scientific">Decorospora gaudefroyi</name>
    <dbReference type="NCBI Taxonomy" id="184978"/>
    <lineage>
        <taxon>Eukaryota</taxon>
        <taxon>Fungi</taxon>
        <taxon>Dikarya</taxon>
        <taxon>Ascomycota</taxon>
        <taxon>Pezizomycotina</taxon>
        <taxon>Dothideomycetes</taxon>
        <taxon>Pleosporomycetidae</taxon>
        <taxon>Pleosporales</taxon>
        <taxon>Pleosporineae</taxon>
        <taxon>Pleosporaceae</taxon>
        <taxon>Decorospora</taxon>
    </lineage>
</organism>
<comment type="subcellular location">
    <subcellularLocation>
        <location evidence="1">Membrane</location>
        <topology evidence="1">Multi-pass membrane protein</topology>
    </subcellularLocation>
</comment>
<dbReference type="GO" id="GO:0016020">
    <property type="term" value="C:membrane"/>
    <property type="evidence" value="ECO:0007669"/>
    <property type="project" value="UniProtKB-SubCell"/>
</dbReference>
<feature type="compositionally biased region" description="Polar residues" evidence="6">
    <location>
        <begin position="293"/>
        <end position="314"/>
    </location>
</feature>
<keyword evidence="10" id="KW-1185">Reference proteome</keyword>
<dbReference type="EMBL" id="ML975367">
    <property type="protein sequence ID" value="KAF1831314.1"/>
    <property type="molecule type" value="Genomic_DNA"/>
</dbReference>
<evidence type="ECO:0000256" key="3">
    <source>
        <dbReference type="ARBA" id="ARBA00022989"/>
    </source>
</evidence>
<dbReference type="PANTHER" id="PTHR33048:SF158">
    <property type="entry name" value="MEMBRANE PROTEIN PTH11-LIKE, PUTATIVE-RELATED"/>
    <property type="match status" value="1"/>
</dbReference>
<dbReference type="Proteomes" id="UP000800040">
    <property type="component" value="Unassembled WGS sequence"/>
</dbReference>
<feature type="non-terminal residue" evidence="9">
    <location>
        <position position="1"/>
    </location>
</feature>
<feature type="domain" description="Rhodopsin" evidence="8">
    <location>
        <begin position="8"/>
        <end position="244"/>
    </location>
</feature>
<evidence type="ECO:0000256" key="1">
    <source>
        <dbReference type="ARBA" id="ARBA00004141"/>
    </source>
</evidence>
<keyword evidence="2 7" id="KW-0812">Transmembrane</keyword>
<feature type="region of interest" description="Disordered" evidence="6">
    <location>
        <begin position="247"/>
        <end position="346"/>
    </location>
</feature>
<evidence type="ECO:0000313" key="9">
    <source>
        <dbReference type="EMBL" id="KAF1831314.1"/>
    </source>
</evidence>
<dbReference type="PANTHER" id="PTHR33048">
    <property type="entry name" value="PTH11-LIKE INTEGRAL MEMBRANE PROTEIN (AFU_ORTHOLOGUE AFUA_5G11245)"/>
    <property type="match status" value="1"/>
</dbReference>
<proteinExistence type="inferred from homology"/>
<name>A0A6A5KA47_9PLEO</name>
<gene>
    <name evidence="9" type="ORF">BDW02DRAFT_475522</name>
</gene>
<keyword evidence="3 7" id="KW-1133">Transmembrane helix</keyword>
<feature type="transmembrane region" description="Helical" evidence="7">
    <location>
        <begin position="145"/>
        <end position="168"/>
    </location>
</feature>
<sequence>QALGTVARTISRFRSQRLGHLLHWDDGIVVAASLCALGSTVVIATAVHSGLGKQRCLLNPIEVEQIQLKLFVSTMLFVLAVAIPKCSILLFLYRVAGRMLRRVGAVAIGLLVLLWTIALLAGIVFQCEMPTPWQIWTSDCIPMISFWRIAILGDVALDLAIVILSTYTVWASHIPSHLRLLATSFFSLRLILVAASIVRLFHLQRVFNPDTDPTLESIPYIITTQCQSSLAVLLACSLALPPLAKFPQGPHPQPPQLEPRHSKHWSGTTIGGTPYESYGSPAATSPIIKEPLTSIQASMSTPNSPSTSRRNSLPQHDDVLLPEIPRYTKAPPRPPPPSEAQRPDLS</sequence>
<dbReference type="AlphaFoldDB" id="A0A6A5KA47"/>